<feature type="region of interest" description="Disordered" evidence="1">
    <location>
        <begin position="51"/>
        <end position="77"/>
    </location>
</feature>
<protein>
    <submittedName>
        <fullName evidence="2">Uncharacterized protein</fullName>
    </submittedName>
</protein>
<feature type="compositionally biased region" description="Basic and acidic residues" evidence="1">
    <location>
        <begin position="51"/>
        <end position="66"/>
    </location>
</feature>
<feature type="non-terminal residue" evidence="2">
    <location>
        <position position="1"/>
    </location>
</feature>
<proteinExistence type="predicted"/>
<evidence type="ECO:0000256" key="1">
    <source>
        <dbReference type="SAM" id="MobiDB-lite"/>
    </source>
</evidence>
<accession>A0A371GTP6</accession>
<sequence>MEERRRPQVAISVVANLQEKSEEQACLTEEEVEKHYEEELKLAAEQEARLREQLESLRGAEGHSDKPPPCLTGPTRALTRFLDPGLHQQWKQSTKLQVILGYVEGGADEMVLKPSTTLYNIVCGPGSRL</sequence>
<keyword evidence="3" id="KW-1185">Reference proteome</keyword>
<name>A0A371GTP6_MUCPR</name>
<evidence type="ECO:0000313" key="2">
    <source>
        <dbReference type="EMBL" id="RDX93846.1"/>
    </source>
</evidence>
<reference evidence="2" key="1">
    <citation type="submission" date="2018-05" db="EMBL/GenBank/DDBJ databases">
        <title>Draft genome of Mucuna pruriens seed.</title>
        <authorList>
            <person name="Nnadi N.E."/>
            <person name="Vos R."/>
            <person name="Hasami M.H."/>
            <person name="Devisetty U.K."/>
            <person name="Aguiy J.C."/>
        </authorList>
    </citation>
    <scope>NUCLEOTIDE SEQUENCE [LARGE SCALE GENOMIC DNA]</scope>
    <source>
        <strain evidence="2">JCA_2017</strain>
    </source>
</reference>
<dbReference type="Proteomes" id="UP000257109">
    <property type="component" value="Unassembled WGS sequence"/>
</dbReference>
<comment type="caution">
    <text evidence="2">The sequence shown here is derived from an EMBL/GenBank/DDBJ whole genome shotgun (WGS) entry which is preliminary data.</text>
</comment>
<gene>
    <name evidence="2" type="ORF">CR513_23841</name>
</gene>
<dbReference type="EMBL" id="QJKJ01004516">
    <property type="protein sequence ID" value="RDX93846.1"/>
    <property type="molecule type" value="Genomic_DNA"/>
</dbReference>
<organism evidence="2 3">
    <name type="scientific">Mucuna pruriens</name>
    <name type="common">Velvet bean</name>
    <name type="synonym">Dolichos pruriens</name>
    <dbReference type="NCBI Taxonomy" id="157652"/>
    <lineage>
        <taxon>Eukaryota</taxon>
        <taxon>Viridiplantae</taxon>
        <taxon>Streptophyta</taxon>
        <taxon>Embryophyta</taxon>
        <taxon>Tracheophyta</taxon>
        <taxon>Spermatophyta</taxon>
        <taxon>Magnoliopsida</taxon>
        <taxon>eudicotyledons</taxon>
        <taxon>Gunneridae</taxon>
        <taxon>Pentapetalae</taxon>
        <taxon>rosids</taxon>
        <taxon>fabids</taxon>
        <taxon>Fabales</taxon>
        <taxon>Fabaceae</taxon>
        <taxon>Papilionoideae</taxon>
        <taxon>50 kb inversion clade</taxon>
        <taxon>NPAAA clade</taxon>
        <taxon>indigoferoid/millettioid clade</taxon>
        <taxon>Phaseoleae</taxon>
        <taxon>Mucuna</taxon>
    </lineage>
</organism>
<evidence type="ECO:0000313" key="3">
    <source>
        <dbReference type="Proteomes" id="UP000257109"/>
    </source>
</evidence>
<dbReference type="AlphaFoldDB" id="A0A371GTP6"/>